<feature type="non-terminal residue" evidence="2">
    <location>
        <position position="1"/>
    </location>
</feature>
<gene>
    <name evidence="2" type="ORF">AVDCRST_MAG34-2011</name>
</gene>
<accession>A0A6J4MB95</accession>
<protein>
    <submittedName>
        <fullName evidence="2">Uncharacterized protein</fullName>
    </submittedName>
</protein>
<reference evidence="2" key="1">
    <citation type="submission" date="2020-02" db="EMBL/GenBank/DDBJ databases">
        <authorList>
            <person name="Meier V. D."/>
        </authorList>
    </citation>
    <scope>NUCLEOTIDE SEQUENCE</scope>
    <source>
        <strain evidence="2">AVDCRST_MAG34</strain>
    </source>
</reference>
<evidence type="ECO:0000313" key="2">
    <source>
        <dbReference type="EMBL" id="CAA9354992.1"/>
    </source>
</evidence>
<dbReference type="AlphaFoldDB" id="A0A6J4MB95"/>
<sequence>ACAVHVAVLRRPHDHLPDAARLDRRRRHDLIGHRPHRGRPLGVPGSLRVDAPVARQHQQRPLRRPPVLALDVAVLRRAQLLRQQVPAQGHPGRADRHRQADRVPRLGQARSPGWSQRVAEHLVPLRL</sequence>
<dbReference type="EMBL" id="CADCUI010000048">
    <property type="protein sequence ID" value="CAA9354992.1"/>
    <property type="molecule type" value="Genomic_DNA"/>
</dbReference>
<organism evidence="2">
    <name type="scientific">uncultured Nocardioidaceae bacterium</name>
    <dbReference type="NCBI Taxonomy" id="253824"/>
    <lineage>
        <taxon>Bacteria</taxon>
        <taxon>Bacillati</taxon>
        <taxon>Actinomycetota</taxon>
        <taxon>Actinomycetes</taxon>
        <taxon>Propionibacteriales</taxon>
        <taxon>Nocardioidaceae</taxon>
        <taxon>environmental samples</taxon>
    </lineage>
</organism>
<feature type="compositionally biased region" description="Basic and acidic residues" evidence="1">
    <location>
        <begin position="92"/>
        <end position="104"/>
    </location>
</feature>
<evidence type="ECO:0000256" key="1">
    <source>
        <dbReference type="SAM" id="MobiDB-lite"/>
    </source>
</evidence>
<feature type="region of interest" description="Disordered" evidence="1">
    <location>
        <begin position="83"/>
        <end position="115"/>
    </location>
</feature>
<feature type="non-terminal residue" evidence="2">
    <location>
        <position position="127"/>
    </location>
</feature>
<proteinExistence type="predicted"/>
<name>A0A6J4MB95_9ACTN</name>